<keyword evidence="4" id="KW-1185">Reference proteome</keyword>
<dbReference type="AlphaFoldDB" id="A0A9N9KY84"/>
<comment type="caution">
    <text evidence="3">The sequence shown here is derived from an EMBL/GenBank/DDBJ whole genome shotgun (WGS) entry which is preliminary data.</text>
</comment>
<gene>
    <name evidence="3" type="ORF">HYFRA_00011931</name>
</gene>
<sequence length="315" mass="34872">MPPQTRSGGIVPSVEGDLLPAAKRIKLTPAMKNMSALRQPTASSHRATVVPTSRATSCAVATPRPMRRAPAQKPQTVVKTVVSQKYSIEVVKIALTATVSFPRFGSRHHHVLHGGADQATDFNYRMGQVCAVVTTNRNPKLTFYRKIFGRDDYRYDGRTIDINSSDLSYENFKNGRVLPPMVPRTDSMRDLFFLKPDSHKASGKLLTWLEGSVAEALEAGYLKAIQLNFHAPGGRSTPSNILEKYQILIEHSAGAIGWQINTEVLGDSQSSEMATDLANLKLVELASDIRKRVEFEGAPFPKGQWLSYNLKAFRF</sequence>
<feature type="domain" description="HORMA" evidence="2">
    <location>
        <begin position="141"/>
        <end position="263"/>
    </location>
</feature>
<dbReference type="Gene3D" id="3.30.900.10">
    <property type="entry name" value="HORMA domain"/>
    <property type="match status" value="1"/>
</dbReference>
<dbReference type="EMBL" id="CAJVRL010000071">
    <property type="protein sequence ID" value="CAG8956620.1"/>
    <property type="molecule type" value="Genomic_DNA"/>
</dbReference>
<reference evidence="3" key="1">
    <citation type="submission" date="2021-07" db="EMBL/GenBank/DDBJ databases">
        <authorList>
            <person name="Durling M."/>
        </authorList>
    </citation>
    <scope>NUCLEOTIDE SEQUENCE</scope>
</reference>
<dbReference type="InterPro" id="IPR003511">
    <property type="entry name" value="HORMA_dom"/>
</dbReference>
<feature type="region of interest" description="Disordered" evidence="1">
    <location>
        <begin position="37"/>
        <end position="72"/>
    </location>
</feature>
<protein>
    <recommendedName>
        <fullName evidence="2">HORMA domain-containing protein</fullName>
    </recommendedName>
</protein>
<feature type="compositionally biased region" description="Polar residues" evidence="1">
    <location>
        <begin position="37"/>
        <end position="56"/>
    </location>
</feature>
<evidence type="ECO:0000313" key="4">
    <source>
        <dbReference type="Proteomes" id="UP000696280"/>
    </source>
</evidence>
<dbReference type="InterPro" id="IPR036570">
    <property type="entry name" value="HORMA_dom_sf"/>
</dbReference>
<organism evidence="3 4">
    <name type="scientific">Hymenoscyphus fraxineus</name>
    <dbReference type="NCBI Taxonomy" id="746836"/>
    <lineage>
        <taxon>Eukaryota</taxon>
        <taxon>Fungi</taxon>
        <taxon>Dikarya</taxon>
        <taxon>Ascomycota</taxon>
        <taxon>Pezizomycotina</taxon>
        <taxon>Leotiomycetes</taxon>
        <taxon>Helotiales</taxon>
        <taxon>Helotiaceae</taxon>
        <taxon>Hymenoscyphus</taxon>
    </lineage>
</organism>
<evidence type="ECO:0000313" key="3">
    <source>
        <dbReference type="EMBL" id="CAG8956620.1"/>
    </source>
</evidence>
<name>A0A9N9KY84_9HELO</name>
<evidence type="ECO:0000256" key="1">
    <source>
        <dbReference type="SAM" id="MobiDB-lite"/>
    </source>
</evidence>
<proteinExistence type="predicted"/>
<evidence type="ECO:0000259" key="2">
    <source>
        <dbReference type="Pfam" id="PF02301"/>
    </source>
</evidence>
<accession>A0A9N9KY84</accession>
<dbReference type="Pfam" id="PF02301">
    <property type="entry name" value="HORMA"/>
    <property type="match status" value="1"/>
</dbReference>
<dbReference type="Proteomes" id="UP000696280">
    <property type="component" value="Unassembled WGS sequence"/>
</dbReference>